<evidence type="ECO:0000256" key="1">
    <source>
        <dbReference type="SAM" id="MobiDB-lite"/>
    </source>
</evidence>
<name>A0AAD4UU73_PRUDU</name>
<feature type="compositionally biased region" description="Basic residues" evidence="1">
    <location>
        <begin position="120"/>
        <end position="130"/>
    </location>
</feature>
<feature type="compositionally biased region" description="Basic and acidic residues" evidence="1">
    <location>
        <begin position="110"/>
        <end position="119"/>
    </location>
</feature>
<comment type="caution">
    <text evidence="2">The sequence shown here is derived from an EMBL/GenBank/DDBJ whole genome shotgun (WGS) entry which is preliminary data.</text>
</comment>
<proteinExistence type="predicted"/>
<keyword evidence="3" id="KW-1185">Reference proteome</keyword>
<sequence length="137" mass="15579">MENRLSASLGLPSPNQDTTTSIPKTPMTSIASSPISHPKFPIYPTQNHIPFFASTTSTTTSPPKLVLQFPNQHPAQDPDFTEEPHGVRGRPHRRRHRRSLHLLLPPPSGHHQDEAPDQRRLRHLRKHLRRSPQDLPD</sequence>
<reference evidence="2 3" key="1">
    <citation type="journal article" date="2022" name="G3 (Bethesda)">
        <title>Whole-genome sequence and methylome profiling of the almond [Prunus dulcis (Mill.) D.A. Webb] cultivar 'Nonpareil'.</title>
        <authorList>
            <person name="D'Amico-Willman K.M."/>
            <person name="Ouma W.Z."/>
            <person name="Meulia T."/>
            <person name="Sideli G.M."/>
            <person name="Gradziel T.M."/>
            <person name="Fresnedo-Ramirez J."/>
        </authorList>
    </citation>
    <scope>NUCLEOTIDE SEQUENCE [LARGE SCALE GENOMIC DNA]</scope>
    <source>
        <strain evidence="2">Clone GOH B32 T37-40</strain>
    </source>
</reference>
<feature type="compositionally biased region" description="Polar residues" evidence="1">
    <location>
        <begin position="13"/>
        <end position="33"/>
    </location>
</feature>
<protein>
    <submittedName>
        <fullName evidence="2">Uncharacterized protein</fullName>
    </submittedName>
</protein>
<evidence type="ECO:0000313" key="3">
    <source>
        <dbReference type="Proteomes" id="UP001054821"/>
    </source>
</evidence>
<evidence type="ECO:0000313" key="2">
    <source>
        <dbReference type="EMBL" id="KAI5312012.1"/>
    </source>
</evidence>
<dbReference type="Proteomes" id="UP001054821">
    <property type="component" value="Chromosome 8"/>
</dbReference>
<feature type="compositionally biased region" description="Basic residues" evidence="1">
    <location>
        <begin position="87"/>
        <end position="100"/>
    </location>
</feature>
<organism evidence="2 3">
    <name type="scientific">Prunus dulcis</name>
    <name type="common">Almond</name>
    <name type="synonym">Amygdalus dulcis</name>
    <dbReference type="NCBI Taxonomy" id="3755"/>
    <lineage>
        <taxon>Eukaryota</taxon>
        <taxon>Viridiplantae</taxon>
        <taxon>Streptophyta</taxon>
        <taxon>Embryophyta</taxon>
        <taxon>Tracheophyta</taxon>
        <taxon>Spermatophyta</taxon>
        <taxon>Magnoliopsida</taxon>
        <taxon>eudicotyledons</taxon>
        <taxon>Gunneridae</taxon>
        <taxon>Pentapetalae</taxon>
        <taxon>rosids</taxon>
        <taxon>fabids</taxon>
        <taxon>Rosales</taxon>
        <taxon>Rosaceae</taxon>
        <taxon>Amygdaloideae</taxon>
        <taxon>Amygdaleae</taxon>
        <taxon>Prunus</taxon>
    </lineage>
</organism>
<dbReference type="EMBL" id="JAJFAZ020000008">
    <property type="protein sequence ID" value="KAI5312012.1"/>
    <property type="molecule type" value="Genomic_DNA"/>
</dbReference>
<feature type="region of interest" description="Disordered" evidence="1">
    <location>
        <begin position="53"/>
        <end position="137"/>
    </location>
</feature>
<feature type="region of interest" description="Disordered" evidence="1">
    <location>
        <begin position="1"/>
        <end position="33"/>
    </location>
</feature>
<gene>
    <name evidence="2" type="ORF">L3X38_041185</name>
</gene>
<accession>A0AAD4UU73</accession>
<dbReference type="AlphaFoldDB" id="A0AAD4UU73"/>